<reference evidence="3" key="1">
    <citation type="submission" date="2023-03" db="EMBL/GenBank/DDBJ databases">
        <title>Massive genome expansion in bonnet fungi (Mycena s.s.) driven by repeated elements and novel gene families across ecological guilds.</title>
        <authorList>
            <consortium name="Lawrence Berkeley National Laboratory"/>
            <person name="Harder C.B."/>
            <person name="Miyauchi S."/>
            <person name="Viragh M."/>
            <person name="Kuo A."/>
            <person name="Thoen E."/>
            <person name="Andreopoulos B."/>
            <person name="Lu D."/>
            <person name="Skrede I."/>
            <person name="Drula E."/>
            <person name="Henrissat B."/>
            <person name="Morin E."/>
            <person name="Kohler A."/>
            <person name="Barry K."/>
            <person name="LaButti K."/>
            <person name="Morin E."/>
            <person name="Salamov A."/>
            <person name="Lipzen A."/>
            <person name="Mereny Z."/>
            <person name="Hegedus B."/>
            <person name="Baldrian P."/>
            <person name="Stursova M."/>
            <person name="Weitz H."/>
            <person name="Taylor A."/>
            <person name="Grigoriev I.V."/>
            <person name="Nagy L.G."/>
            <person name="Martin F."/>
            <person name="Kauserud H."/>
        </authorList>
    </citation>
    <scope>NUCLEOTIDE SEQUENCE</scope>
    <source>
        <strain evidence="3">CBHHK200</strain>
    </source>
</reference>
<sequence>MLHHRSWAEFYAQSWGPVSVIFAGLTVTLEYLQVYLDLVFPSFAVFARMCQCVFVLYSSLNQSFNSWGFDRLVVIHLVFGGGATLHLFIMVAFGGMNVPPIWIAWIVIHWLLVLLDDICLKEIQRYRAEKRVLTWLESKLSHDSIPAGGRPALKAKLVNFWSGLWRSLRPGQGAILYNDVLDWLTLTGDPGTRKALWITVDHPKINTCVSDTIEFLAAVDKTISVDARSSPHSSSQPTGGNMEIDPRNSGGNYESQQPGEIPRVLVVIHSIRDLAQARELCDIIECLALKNQSLSIIAISTRELRKNFRVINSGNLPWFHKNLFILVLEGIFRSPEEVYKRLSIERPMWPQHVFLLYSSARNSVISRRSQYSVCYTK</sequence>
<dbReference type="EMBL" id="JARJCM010000124">
    <property type="protein sequence ID" value="KAJ7027462.1"/>
    <property type="molecule type" value="Genomic_DNA"/>
</dbReference>
<keyword evidence="2" id="KW-1133">Transmembrane helix</keyword>
<feature type="transmembrane region" description="Helical" evidence="2">
    <location>
        <begin position="38"/>
        <end position="60"/>
    </location>
</feature>
<gene>
    <name evidence="3" type="ORF">C8F04DRAFT_1399509</name>
</gene>
<feature type="region of interest" description="Disordered" evidence="1">
    <location>
        <begin position="227"/>
        <end position="257"/>
    </location>
</feature>
<dbReference type="AlphaFoldDB" id="A0AAD6SKU6"/>
<keyword evidence="2" id="KW-0472">Membrane</keyword>
<comment type="caution">
    <text evidence="3">The sequence shown here is derived from an EMBL/GenBank/DDBJ whole genome shotgun (WGS) entry which is preliminary data.</text>
</comment>
<evidence type="ECO:0000313" key="4">
    <source>
        <dbReference type="Proteomes" id="UP001218188"/>
    </source>
</evidence>
<name>A0AAD6SKU6_9AGAR</name>
<evidence type="ECO:0000313" key="3">
    <source>
        <dbReference type="EMBL" id="KAJ7027462.1"/>
    </source>
</evidence>
<keyword evidence="4" id="KW-1185">Reference proteome</keyword>
<evidence type="ECO:0000256" key="1">
    <source>
        <dbReference type="SAM" id="MobiDB-lite"/>
    </source>
</evidence>
<protein>
    <submittedName>
        <fullName evidence="3">Uncharacterized protein</fullName>
    </submittedName>
</protein>
<accession>A0AAD6SKU6</accession>
<dbReference type="Proteomes" id="UP001218188">
    <property type="component" value="Unassembled WGS sequence"/>
</dbReference>
<feature type="transmembrane region" description="Helical" evidence="2">
    <location>
        <begin position="12"/>
        <end position="32"/>
    </location>
</feature>
<organism evidence="3 4">
    <name type="scientific">Mycena alexandri</name>
    <dbReference type="NCBI Taxonomy" id="1745969"/>
    <lineage>
        <taxon>Eukaryota</taxon>
        <taxon>Fungi</taxon>
        <taxon>Dikarya</taxon>
        <taxon>Basidiomycota</taxon>
        <taxon>Agaricomycotina</taxon>
        <taxon>Agaricomycetes</taxon>
        <taxon>Agaricomycetidae</taxon>
        <taxon>Agaricales</taxon>
        <taxon>Marasmiineae</taxon>
        <taxon>Mycenaceae</taxon>
        <taxon>Mycena</taxon>
    </lineage>
</organism>
<evidence type="ECO:0000256" key="2">
    <source>
        <dbReference type="SAM" id="Phobius"/>
    </source>
</evidence>
<feature type="compositionally biased region" description="Polar residues" evidence="1">
    <location>
        <begin position="230"/>
        <end position="239"/>
    </location>
</feature>
<feature type="transmembrane region" description="Helical" evidence="2">
    <location>
        <begin position="101"/>
        <end position="120"/>
    </location>
</feature>
<feature type="transmembrane region" description="Helical" evidence="2">
    <location>
        <begin position="72"/>
        <end position="95"/>
    </location>
</feature>
<proteinExistence type="predicted"/>
<keyword evidence="2" id="KW-0812">Transmembrane</keyword>